<accession>Q39SF9</accession>
<dbReference type="KEGG" id="gme:Gmet_2596"/>
<dbReference type="SUPFAM" id="SSF54862">
    <property type="entry name" value="4Fe-4S ferredoxins"/>
    <property type="match status" value="1"/>
</dbReference>
<dbReference type="STRING" id="269799.Gmet_2596"/>
<evidence type="ECO:0000259" key="8">
    <source>
        <dbReference type="Pfam" id="PF01058"/>
    </source>
</evidence>
<dbReference type="PANTHER" id="PTHR42989:SF1">
    <property type="entry name" value="FORMATE HYDROGENLYASE SUBUNIT 7-RELATED"/>
    <property type="match status" value="1"/>
</dbReference>
<dbReference type="HOGENOM" id="CLU_055737_5_1_7"/>
<dbReference type="InterPro" id="IPR006138">
    <property type="entry name" value="NADH_UQ_OxRdtase_20Kd_su"/>
</dbReference>
<evidence type="ECO:0000256" key="4">
    <source>
        <dbReference type="ARBA" id="ARBA00022519"/>
    </source>
</evidence>
<evidence type="ECO:0000256" key="3">
    <source>
        <dbReference type="ARBA" id="ARBA00022485"/>
    </source>
</evidence>
<dbReference type="Gene3D" id="3.40.50.12280">
    <property type="match status" value="1"/>
</dbReference>
<dbReference type="AlphaFoldDB" id="Q39SF9"/>
<dbReference type="InterPro" id="IPR006137">
    <property type="entry name" value="NADH_UbQ_OxRdtase-like_20kDa"/>
</dbReference>
<evidence type="ECO:0000313" key="10">
    <source>
        <dbReference type="Proteomes" id="UP000007073"/>
    </source>
</evidence>
<evidence type="ECO:0000313" key="9">
    <source>
        <dbReference type="EMBL" id="ABB32815.1"/>
    </source>
</evidence>
<dbReference type="GO" id="GO:0048038">
    <property type="term" value="F:quinone binding"/>
    <property type="evidence" value="ECO:0007669"/>
    <property type="project" value="InterPro"/>
</dbReference>
<evidence type="ECO:0000256" key="2">
    <source>
        <dbReference type="ARBA" id="ARBA00009173"/>
    </source>
</evidence>
<dbReference type="PANTHER" id="PTHR42989">
    <property type="entry name" value="HYDROGENASE-4 COMPONENT I"/>
    <property type="match status" value="1"/>
</dbReference>
<dbReference type="PROSITE" id="PS01150">
    <property type="entry name" value="COMPLEX1_20K"/>
    <property type="match status" value="1"/>
</dbReference>
<reference evidence="9 10" key="1">
    <citation type="submission" date="2005-10" db="EMBL/GenBank/DDBJ databases">
        <title>Complete sequence of Geobacter metallireducens GS-15.</title>
        <authorList>
            <consortium name="US DOE Joint Genome Institute"/>
            <person name="Copeland A."/>
            <person name="Lucas S."/>
            <person name="Lapidus A."/>
            <person name="Barry K."/>
            <person name="Detter J.C."/>
            <person name="Glavina T."/>
            <person name="Hammon N."/>
            <person name="Israni S."/>
            <person name="Pitluck S."/>
            <person name="Di Bartolo G."/>
            <person name="Chain P."/>
            <person name="Schmutz J."/>
            <person name="Larimer F."/>
            <person name="Land M."/>
            <person name="Kyrpides N."/>
            <person name="Ivanova N."/>
            <person name="Richardson P."/>
        </authorList>
    </citation>
    <scope>NUCLEOTIDE SEQUENCE [LARGE SCALE GENOMIC DNA]</scope>
    <source>
        <strain evidence="10">ATCC 53774 / DSM 7210 / GS-15</strain>
    </source>
</reference>
<dbReference type="InterPro" id="IPR052375">
    <property type="entry name" value="Complex_I_20kDa-like"/>
</dbReference>
<dbReference type="Proteomes" id="UP000007073">
    <property type="component" value="Chromosome"/>
</dbReference>
<organism evidence="9 10">
    <name type="scientific">Geobacter metallireducens (strain ATCC 53774 / DSM 7210 / GS-15)</name>
    <dbReference type="NCBI Taxonomy" id="269799"/>
    <lineage>
        <taxon>Bacteria</taxon>
        <taxon>Pseudomonadati</taxon>
        <taxon>Thermodesulfobacteriota</taxon>
        <taxon>Desulfuromonadia</taxon>
        <taxon>Geobacterales</taxon>
        <taxon>Geobacteraceae</taxon>
        <taxon>Geobacter</taxon>
    </lineage>
</organism>
<dbReference type="RefSeq" id="WP_004511865.1">
    <property type="nucleotide sequence ID" value="NC_007517.1"/>
</dbReference>
<dbReference type="SUPFAM" id="SSF56770">
    <property type="entry name" value="HydA/Nqo6-like"/>
    <property type="match status" value="1"/>
</dbReference>
<dbReference type="Pfam" id="PF01058">
    <property type="entry name" value="Oxidored_q6"/>
    <property type="match status" value="1"/>
</dbReference>
<keyword evidence="7" id="KW-0411">Iron-sulfur</keyword>
<protein>
    <submittedName>
        <fullName evidence="9">Ech-hydrogenase-related complex, small subunit</fullName>
    </submittedName>
</protein>
<keyword evidence="6" id="KW-0408">Iron</keyword>
<proteinExistence type="inferred from homology"/>
<feature type="domain" description="NADH:ubiquinone oxidoreductase-like 20kDa subunit" evidence="8">
    <location>
        <begin position="127"/>
        <end position="237"/>
    </location>
</feature>
<evidence type="ECO:0000256" key="1">
    <source>
        <dbReference type="ARBA" id="ARBA00001966"/>
    </source>
</evidence>
<evidence type="ECO:0000256" key="6">
    <source>
        <dbReference type="ARBA" id="ARBA00023004"/>
    </source>
</evidence>
<name>Q39SF9_GEOMG</name>
<keyword evidence="4" id="KW-0997">Cell inner membrane</keyword>
<keyword evidence="5" id="KW-0479">Metal-binding</keyword>
<comment type="cofactor">
    <cofactor evidence="1">
        <name>[4Fe-4S] cluster</name>
        <dbReference type="ChEBI" id="CHEBI:49883"/>
    </cofactor>
</comment>
<dbReference type="GO" id="GO:0008137">
    <property type="term" value="F:NADH dehydrogenase (ubiquinone) activity"/>
    <property type="evidence" value="ECO:0007669"/>
    <property type="project" value="InterPro"/>
</dbReference>
<evidence type="ECO:0000256" key="7">
    <source>
        <dbReference type="ARBA" id="ARBA00023014"/>
    </source>
</evidence>
<keyword evidence="4" id="KW-1003">Cell membrane</keyword>
<keyword evidence="4" id="KW-0472">Membrane</keyword>
<keyword evidence="10" id="KW-1185">Reference proteome</keyword>
<reference evidence="9 10" key="2">
    <citation type="journal article" date="2009" name="BMC Microbiol.">
        <title>The genome sequence of Geobacter metallireducens: features of metabolism, physiology and regulation common and dissimilar to Geobacter sulfurreducens.</title>
        <authorList>
            <person name="Aklujkar M."/>
            <person name="Krushkal J."/>
            <person name="DiBartolo G."/>
            <person name="Lapidus A."/>
            <person name="Land M.L."/>
            <person name="Lovley D.R."/>
        </authorList>
    </citation>
    <scope>NUCLEOTIDE SEQUENCE [LARGE SCALE GENOMIC DNA]</scope>
    <source>
        <strain evidence="10">ATCC 53774 / DSM 7210 / GS-15</strain>
    </source>
</reference>
<sequence>MFRAIASRIKQGHRTTPYPAAPLQMPERFRGYPLVSPANEASEATCPYGAYSKESGGCLDMGKCLFCAECPVGTIQFTTDYQLAVTNRDHLLVHPGSEHHHARPLPPDLRRLFGRSLKFREVSAGGCNACEADTNVLSTIGWDLGRFGIQFVASPRHADGLWVTGPVTEHMAKALLTTYEAIPDPKIVVACGACAINGGPYIDTPQVCNGVDSIVPVDLYIPGCPPHPATILDGLLRILNKIKG</sequence>
<gene>
    <name evidence="9" type="primary">ehrS-1</name>
    <name evidence="9" type="ordered locus">Gmet_2596</name>
</gene>
<dbReference type="NCBIfam" id="NF005012">
    <property type="entry name" value="PRK06411.1"/>
    <property type="match status" value="1"/>
</dbReference>
<dbReference type="GO" id="GO:0051539">
    <property type="term" value="F:4 iron, 4 sulfur cluster binding"/>
    <property type="evidence" value="ECO:0007669"/>
    <property type="project" value="UniProtKB-KW"/>
</dbReference>
<dbReference type="eggNOG" id="COG1143">
    <property type="taxonomic scope" value="Bacteria"/>
</dbReference>
<dbReference type="GO" id="GO:0046872">
    <property type="term" value="F:metal ion binding"/>
    <property type="evidence" value="ECO:0007669"/>
    <property type="project" value="UniProtKB-KW"/>
</dbReference>
<dbReference type="EMBL" id="CP000148">
    <property type="protein sequence ID" value="ABB32815.1"/>
    <property type="molecule type" value="Genomic_DNA"/>
</dbReference>
<dbReference type="eggNOG" id="COG3260">
    <property type="taxonomic scope" value="Bacteria"/>
</dbReference>
<comment type="similarity">
    <text evidence="2">Belongs to the complex I 20 kDa subunit family.</text>
</comment>
<keyword evidence="3" id="KW-0004">4Fe-4S</keyword>
<evidence type="ECO:0000256" key="5">
    <source>
        <dbReference type="ARBA" id="ARBA00022723"/>
    </source>
</evidence>